<evidence type="ECO:0000259" key="1">
    <source>
        <dbReference type="Pfam" id="PF04865"/>
    </source>
</evidence>
<dbReference type="PANTHER" id="PTHR35862">
    <property type="entry name" value="FELS-2 PROPHAGE PROTEIN"/>
    <property type="match status" value="1"/>
</dbReference>
<accession>A0A0J8G5Y4</accession>
<gene>
    <name evidence="3" type="ORF">CLCY_7c00630</name>
</gene>
<evidence type="ECO:0000259" key="2">
    <source>
        <dbReference type="Pfam" id="PF26078"/>
    </source>
</evidence>
<feature type="domain" description="Baseplate protein J-like barrel" evidence="1">
    <location>
        <begin position="104"/>
        <end position="177"/>
    </location>
</feature>
<feature type="domain" description="Baseplate J-like central" evidence="2">
    <location>
        <begin position="199"/>
        <end position="269"/>
    </location>
</feature>
<comment type="caution">
    <text evidence="3">The sequence shown here is derived from an EMBL/GenBank/DDBJ whole genome shotgun (WGS) entry which is preliminary data.</text>
</comment>
<dbReference type="InterPro" id="IPR006949">
    <property type="entry name" value="Barrel_Baseplate_J-like"/>
</dbReference>
<dbReference type="Proteomes" id="UP000036756">
    <property type="component" value="Unassembled WGS sequence"/>
</dbReference>
<protein>
    <submittedName>
        <fullName evidence="3">Phage-like baseplate assembly protein</fullName>
    </submittedName>
</protein>
<evidence type="ECO:0000313" key="4">
    <source>
        <dbReference type="Proteomes" id="UP000036756"/>
    </source>
</evidence>
<dbReference type="PANTHER" id="PTHR35862:SF1">
    <property type="entry name" value="FELS-2 PROPHAGE PROTEIN"/>
    <property type="match status" value="1"/>
</dbReference>
<dbReference type="STRING" id="1121307.CLCY_7c00630"/>
<keyword evidence="4" id="KW-1185">Reference proteome</keyword>
<name>A0A0J8G5Y4_CLOCY</name>
<evidence type="ECO:0000313" key="3">
    <source>
        <dbReference type="EMBL" id="KMT23016.1"/>
    </source>
</evidence>
<dbReference type="RefSeq" id="WP_048569402.1">
    <property type="nucleotide sequence ID" value="NZ_LFVU01000003.1"/>
</dbReference>
<dbReference type="Pfam" id="PF26078">
    <property type="entry name" value="Baseplate_J_M"/>
    <property type="match status" value="1"/>
</dbReference>
<dbReference type="PIRSF" id="PIRSF020481">
    <property type="entry name" value="BAP"/>
    <property type="match status" value="1"/>
</dbReference>
<dbReference type="InterPro" id="IPR052726">
    <property type="entry name" value="Phage_Baseplate_Hub"/>
</dbReference>
<dbReference type="PATRIC" id="fig|1121307.3.peg.2345"/>
<dbReference type="InterPro" id="IPR014507">
    <property type="entry name" value="Baseplate_assembly_J_pred"/>
</dbReference>
<reference evidence="3 4" key="1">
    <citation type="submission" date="2015-06" db="EMBL/GenBank/DDBJ databases">
        <title>Draft genome sequence of the purine-degrading Clostridium cylindrosporum HC-1 (DSM 605).</title>
        <authorList>
            <person name="Poehlein A."/>
            <person name="Schiel-Bengelsdorf B."/>
            <person name="Bengelsdorf F."/>
            <person name="Daniel R."/>
            <person name="Duerre P."/>
        </authorList>
    </citation>
    <scope>NUCLEOTIDE SEQUENCE [LARGE SCALE GENOMIC DNA]</scope>
    <source>
        <strain evidence="3 4">DSM 605</strain>
    </source>
</reference>
<proteinExistence type="predicted"/>
<dbReference type="AlphaFoldDB" id="A0A0J8G5Y4"/>
<sequence>MSDIQFVEVDSSKIQSDLINSFEEALGETLYPSDERRIFLQQEVQVIVGLKNDINDSAKQNLLRYARGQYLEALGEPSRTERLPAQRAKAPFKYSLSELQTFDVLIPKGSRVSPDGELYFETIADAIVKAGTKDIETVIIATDSGEKYNDFEIGQIKILVDPIPYVESGINTGISFGGADIEDDDRYRERIRLAPESFSTTGPEGAYKYYAKSADLSISDVAVTSPSPGVVRLTVLCKDGAIPQQGMLDKVLSICSDRSVRPLTDKVEVGPPSIKTYDITLTYYLDREYATQEGLYRQAIEGENGAIKNYISWQQECLGRDISVDELRYKIQDAAVYYDSNNIKHTAVRRVQITLPIATIVGETEVAKVGLVSVVYGGLE</sequence>
<dbReference type="Pfam" id="PF04865">
    <property type="entry name" value="Baseplate_J"/>
    <property type="match status" value="1"/>
</dbReference>
<dbReference type="EMBL" id="LFVU01000003">
    <property type="protein sequence ID" value="KMT23016.1"/>
    <property type="molecule type" value="Genomic_DNA"/>
</dbReference>
<dbReference type="InterPro" id="IPR058531">
    <property type="entry name" value="Baseplate_J_M"/>
</dbReference>
<organism evidence="3 4">
    <name type="scientific">Clostridium cylindrosporum DSM 605</name>
    <dbReference type="NCBI Taxonomy" id="1121307"/>
    <lineage>
        <taxon>Bacteria</taxon>
        <taxon>Bacillati</taxon>
        <taxon>Bacillota</taxon>
        <taxon>Clostridia</taxon>
        <taxon>Eubacteriales</taxon>
        <taxon>Clostridiaceae</taxon>
        <taxon>Clostridium</taxon>
    </lineage>
</organism>